<keyword evidence="4 5" id="KW-0067">ATP-binding</keyword>
<feature type="binding site" evidence="5">
    <location>
        <position position="165"/>
    </location>
    <ligand>
        <name>ATP</name>
        <dbReference type="ChEBI" id="CHEBI:30616"/>
    </ligand>
</feature>
<feature type="signal peptide" evidence="6">
    <location>
        <begin position="1"/>
        <end position="28"/>
    </location>
</feature>
<dbReference type="InterPro" id="IPR011009">
    <property type="entry name" value="Kinase-like_dom_sf"/>
</dbReference>
<dbReference type="InterPro" id="IPR017441">
    <property type="entry name" value="Protein_kinase_ATP_BS"/>
</dbReference>
<proteinExistence type="predicted"/>
<feature type="domain" description="Protein kinase" evidence="7">
    <location>
        <begin position="137"/>
        <end position="281"/>
    </location>
</feature>
<dbReference type="PANTHER" id="PTHR47973">
    <property type="entry name" value="CYSTEINE-RICH RECEPTOR-LIKE PROTEIN KINASE 3"/>
    <property type="match status" value="1"/>
</dbReference>
<dbReference type="STRING" id="3750.A0A498HRN8"/>
<evidence type="ECO:0000313" key="9">
    <source>
        <dbReference type="Proteomes" id="UP000290289"/>
    </source>
</evidence>
<name>A0A498HRN8_MALDO</name>
<dbReference type="Pfam" id="PF07714">
    <property type="entry name" value="PK_Tyr_Ser-Thr"/>
    <property type="match status" value="1"/>
</dbReference>
<dbReference type="EMBL" id="RDQH01000342">
    <property type="protein sequence ID" value="RXH72127.1"/>
    <property type="molecule type" value="Genomic_DNA"/>
</dbReference>
<keyword evidence="6" id="KW-0732">Signal</keyword>
<dbReference type="GO" id="GO:0005524">
    <property type="term" value="F:ATP binding"/>
    <property type="evidence" value="ECO:0007669"/>
    <property type="project" value="UniProtKB-UniRule"/>
</dbReference>
<keyword evidence="1" id="KW-0808">Transferase</keyword>
<accession>A0A498HRN8</accession>
<dbReference type="GO" id="GO:0004672">
    <property type="term" value="F:protein kinase activity"/>
    <property type="evidence" value="ECO:0007669"/>
    <property type="project" value="InterPro"/>
</dbReference>
<sequence length="281" mass="32100">MKNCNIAALSQNFLLLKILLGWRVGCFGSSRLSPLEQPLDFISGNTDIYKRKEEVKSSLKLCNAARLYLVIALLHQWCKFNNVYNGRNGISHVRDYRPPKAFRGFAGTNDAEKWAKTLNDSSLNFKYSTIEKATGSFDIVNKLGQGGFGTVYKGVLADGREIAVKRLFFNNRHRAADFYNEINIISSVEHKNLVRLLGCCCAGPESLLVYEYLPNRSLDRFIFEPDSMSNIFVVICRSKIDLETCSTDIQNCERTNEQKCLRHNIFLISQRHIFYVQQDTI</sequence>
<dbReference type="PROSITE" id="PS00107">
    <property type="entry name" value="PROTEIN_KINASE_ATP"/>
    <property type="match status" value="1"/>
</dbReference>
<reference evidence="8 9" key="1">
    <citation type="submission" date="2018-10" db="EMBL/GenBank/DDBJ databases">
        <title>A high-quality apple genome assembly.</title>
        <authorList>
            <person name="Hu J."/>
        </authorList>
    </citation>
    <scope>NUCLEOTIDE SEQUENCE [LARGE SCALE GENOMIC DNA]</scope>
    <source>
        <strain evidence="9">cv. HFTH1</strain>
        <tissue evidence="8">Young leaf</tissue>
    </source>
</reference>
<dbReference type="FunFam" id="3.30.200.20:FF:001208">
    <property type="entry name" value="Putative DUF26-domain receptor-like protein kinase family protein"/>
    <property type="match status" value="1"/>
</dbReference>
<dbReference type="PROSITE" id="PS50011">
    <property type="entry name" value="PROTEIN_KINASE_DOM"/>
    <property type="match status" value="1"/>
</dbReference>
<keyword evidence="9" id="KW-1185">Reference proteome</keyword>
<dbReference type="SUPFAM" id="SSF56112">
    <property type="entry name" value="Protein kinase-like (PK-like)"/>
    <property type="match status" value="1"/>
</dbReference>
<evidence type="ECO:0000259" key="7">
    <source>
        <dbReference type="PROSITE" id="PS50011"/>
    </source>
</evidence>
<protein>
    <recommendedName>
        <fullName evidence="7">Protein kinase domain-containing protein</fullName>
    </recommendedName>
</protein>
<evidence type="ECO:0000256" key="3">
    <source>
        <dbReference type="ARBA" id="ARBA00022777"/>
    </source>
</evidence>
<dbReference type="Gene3D" id="3.30.200.20">
    <property type="entry name" value="Phosphorylase Kinase, domain 1"/>
    <property type="match status" value="1"/>
</dbReference>
<comment type="caution">
    <text evidence="8">The sequence shown here is derived from an EMBL/GenBank/DDBJ whole genome shotgun (WGS) entry which is preliminary data.</text>
</comment>
<evidence type="ECO:0000313" key="8">
    <source>
        <dbReference type="EMBL" id="RXH72127.1"/>
    </source>
</evidence>
<organism evidence="8 9">
    <name type="scientific">Malus domestica</name>
    <name type="common">Apple</name>
    <name type="synonym">Pyrus malus</name>
    <dbReference type="NCBI Taxonomy" id="3750"/>
    <lineage>
        <taxon>Eukaryota</taxon>
        <taxon>Viridiplantae</taxon>
        <taxon>Streptophyta</taxon>
        <taxon>Embryophyta</taxon>
        <taxon>Tracheophyta</taxon>
        <taxon>Spermatophyta</taxon>
        <taxon>Magnoliopsida</taxon>
        <taxon>eudicotyledons</taxon>
        <taxon>Gunneridae</taxon>
        <taxon>Pentapetalae</taxon>
        <taxon>rosids</taxon>
        <taxon>fabids</taxon>
        <taxon>Rosales</taxon>
        <taxon>Rosaceae</taxon>
        <taxon>Amygdaloideae</taxon>
        <taxon>Maleae</taxon>
        <taxon>Malus</taxon>
    </lineage>
</organism>
<dbReference type="InterPro" id="IPR052059">
    <property type="entry name" value="CR_Ser/Thr_kinase"/>
</dbReference>
<evidence type="ECO:0000256" key="1">
    <source>
        <dbReference type="ARBA" id="ARBA00022679"/>
    </source>
</evidence>
<dbReference type="InterPro" id="IPR001245">
    <property type="entry name" value="Ser-Thr/Tyr_kinase_cat_dom"/>
</dbReference>
<evidence type="ECO:0000256" key="4">
    <source>
        <dbReference type="ARBA" id="ARBA00022840"/>
    </source>
</evidence>
<feature type="chain" id="PRO_5019719334" description="Protein kinase domain-containing protein" evidence="6">
    <location>
        <begin position="29"/>
        <end position="281"/>
    </location>
</feature>
<dbReference type="AlphaFoldDB" id="A0A498HRN8"/>
<evidence type="ECO:0000256" key="2">
    <source>
        <dbReference type="ARBA" id="ARBA00022741"/>
    </source>
</evidence>
<keyword evidence="2 5" id="KW-0547">Nucleotide-binding</keyword>
<evidence type="ECO:0000256" key="5">
    <source>
        <dbReference type="PROSITE-ProRule" id="PRU10141"/>
    </source>
</evidence>
<dbReference type="InterPro" id="IPR000719">
    <property type="entry name" value="Prot_kinase_dom"/>
</dbReference>
<dbReference type="Proteomes" id="UP000290289">
    <property type="component" value="Chromosome 16"/>
</dbReference>
<evidence type="ECO:0000256" key="6">
    <source>
        <dbReference type="SAM" id="SignalP"/>
    </source>
</evidence>
<keyword evidence="3" id="KW-0418">Kinase</keyword>
<gene>
    <name evidence="8" type="ORF">DVH24_033665</name>
</gene>